<accession>A0AB73BMC8</accession>
<dbReference type="AlphaFoldDB" id="A0AB73BMC8"/>
<sequence>RYTVVLEPTGKYYLSLQVEAKLIEQFKPTGKSVGIDVGIADLAILSNGLKYSSFDSSYCEKKAVCWQKKYSRRRHLA</sequence>
<feature type="non-terminal residue" evidence="1">
    <location>
        <position position="1"/>
    </location>
</feature>
<dbReference type="EMBL" id="VUAO01000073">
    <property type="protein sequence ID" value="KAA8795801.1"/>
    <property type="molecule type" value="Genomic_DNA"/>
</dbReference>
<evidence type="ECO:0000313" key="1">
    <source>
        <dbReference type="EMBL" id="KAA8795801.1"/>
    </source>
</evidence>
<feature type="non-terminal residue" evidence="1">
    <location>
        <position position="77"/>
    </location>
</feature>
<protein>
    <submittedName>
        <fullName evidence="1">Transposase</fullName>
    </submittedName>
</protein>
<proteinExistence type="predicted"/>
<comment type="caution">
    <text evidence="1">The sequence shown here is derived from an EMBL/GenBank/DDBJ whole genome shotgun (WGS) entry which is preliminary data.</text>
</comment>
<organism evidence="1 2">
    <name type="scientific">Lactobacillus crispatus</name>
    <dbReference type="NCBI Taxonomy" id="47770"/>
    <lineage>
        <taxon>Bacteria</taxon>
        <taxon>Bacillati</taxon>
        <taxon>Bacillota</taxon>
        <taxon>Bacilli</taxon>
        <taxon>Lactobacillales</taxon>
        <taxon>Lactobacillaceae</taxon>
        <taxon>Lactobacillus</taxon>
    </lineage>
</organism>
<evidence type="ECO:0000313" key="2">
    <source>
        <dbReference type="Proteomes" id="UP000322051"/>
    </source>
</evidence>
<gene>
    <name evidence="1" type="ORF">F1C02_10570</name>
</gene>
<dbReference type="Proteomes" id="UP000322051">
    <property type="component" value="Unassembled WGS sequence"/>
</dbReference>
<name>A0AB73BMC8_9LACO</name>
<reference evidence="1 2" key="1">
    <citation type="submission" date="2019-09" db="EMBL/GenBank/DDBJ databases">
        <title>Comparative analysis of L. crispatus genomes revealed niche specific adaptation to different host and body sites.</title>
        <authorList>
            <person name="Pan M."/>
            <person name="Hidalgo-Cantabrana C."/>
            <person name="Barrangou R."/>
        </authorList>
    </citation>
    <scope>NUCLEOTIDE SEQUENCE [LARGE SCALE GENOMIC DNA]</scope>
    <source>
        <strain evidence="1 2">NCK973</strain>
    </source>
</reference>